<keyword evidence="2" id="KW-1185">Reference proteome</keyword>
<sequence>MMRLELPITQDYLILTEKITTRPVLRTRFTTQAYLVLATFLDLRDQHLITLTPQHVTIPDFDRLQATLPASLQELVTRLRTAVAASSATADVFKLLVSWNLANAIYDTVGPQLAATQQVEPVVFQNNLLPHTIYVPREAIKQRVVTQLETEIRQRRLTPAHQDLLAIFDRLQALQWLLPTDLVTQWSAAQSKDTPIQQFTALAQHRITMRKFELDSWLS</sequence>
<dbReference type="STRING" id="1423773.FD30_GL001488"/>
<accession>A0A0R1JZE2</accession>
<dbReference type="OrthoDB" id="2290515at2"/>
<protein>
    <submittedName>
        <fullName evidence="1">Uncharacterized protein</fullName>
    </submittedName>
</protein>
<name>A0A0R1JZE2_9LACO</name>
<dbReference type="EMBL" id="AZDT01000021">
    <property type="protein sequence ID" value="KRK76316.1"/>
    <property type="molecule type" value="Genomic_DNA"/>
</dbReference>
<dbReference type="RefSeq" id="WP_146999992.1">
    <property type="nucleotide sequence ID" value="NZ_AZDT01000021.1"/>
</dbReference>
<dbReference type="PATRIC" id="fig|1423773.3.peg.1525"/>
<evidence type="ECO:0000313" key="2">
    <source>
        <dbReference type="Proteomes" id="UP000051162"/>
    </source>
</evidence>
<organism evidence="1 2">
    <name type="scientific">Levilactobacillus namurensis DSM 19117</name>
    <dbReference type="NCBI Taxonomy" id="1423773"/>
    <lineage>
        <taxon>Bacteria</taxon>
        <taxon>Bacillati</taxon>
        <taxon>Bacillota</taxon>
        <taxon>Bacilli</taxon>
        <taxon>Lactobacillales</taxon>
        <taxon>Lactobacillaceae</taxon>
        <taxon>Levilactobacillus</taxon>
    </lineage>
</organism>
<reference evidence="1 2" key="1">
    <citation type="journal article" date="2015" name="Genome Announc.">
        <title>Expanding the biotechnology potential of lactobacilli through comparative genomics of 213 strains and associated genera.</title>
        <authorList>
            <person name="Sun Z."/>
            <person name="Harris H.M."/>
            <person name="McCann A."/>
            <person name="Guo C."/>
            <person name="Argimon S."/>
            <person name="Zhang W."/>
            <person name="Yang X."/>
            <person name="Jeffery I.B."/>
            <person name="Cooney J.C."/>
            <person name="Kagawa T.F."/>
            <person name="Liu W."/>
            <person name="Song Y."/>
            <person name="Salvetti E."/>
            <person name="Wrobel A."/>
            <person name="Rasinkangas P."/>
            <person name="Parkhill J."/>
            <person name="Rea M.C."/>
            <person name="O'Sullivan O."/>
            <person name="Ritari J."/>
            <person name="Douillard F.P."/>
            <person name="Paul Ross R."/>
            <person name="Yang R."/>
            <person name="Briner A.E."/>
            <person name="Felis G.E."/>
            <person name="de Vos W.M."/>
            <person name="Barrangou R."/>
            <person name="Klaenhammer T.R."/>
            <person name="Caufield P.W."/>
            <person name="Cui Y."/>
            <person name="Zhang H."/>
            <person name="O'Toole P.W."/>
        </authorList>
    </citation>
    <scope>NUCLEOTIDE SEQUENCE [LARGE SCALE GENOMIC DNA]</scope>
    <source>
        <strain evidence="1 2">DSM 19117</strain>
    </source>
</reference>
<dbReference type="Proteomes" id="UP000051162">
    <property type="component" value="Unassembled WGS sequence"/>
</dbReference>
<comment type="caution">
    <text evidence="1">The sequence shown here is derived from an EMBL/GenBank/DDBJ whole genome shotgun (WGS) entry which is preliminary data.</text>
</comment>
<dbReference type="GeneID" id="84781933"/>
<dbReference type="AlphaFoldDB" id="A0A0R1JZE2"/>
<gene>
    <name evidence="1" type="ORF">FD30_GL001488</name>
</gene>
<proteinExistence type="predicted"/>
<evidence type="ECO:0000313" key="1">
    <source>
        <dbReference type="EMBL" id="KRK76316.1"/>
    </source>
</evidence>